<comment type="caution">
    <text evidence="2">The sequence shown here is derived from an EMBL/GenBank/DDBJ whole genome shotgun (WGS) entry which is preliminary data.</text>
</comment>
<dbReference type="PROSITE" id="PS50271">
    <property type="entry name" value="ZF_UBP"/>
    <property type="match status" value="1"/>
</dbReference>
<dbReference type="InterPro" id="IPR013083">
    <property type="entry name" value="Znf_RING/FYVE/PHD"/>
</dbReference>
<gene>
    <name evidence="2" type="ORF">KGA66_22360</name>
</gene>
<dbReference type="Pfam" id="PF02148">
    <property type="entry name" value="zf-UBP"/>
    <property type="match status" value="1"/>
</dbReference>
<dbReference type="Gene3D" id="3.30.40.10">
    <property type="entry name" value="Zinc/RING finger domain, C3HC4 (zinc finger)"/>
    <property type="match status" value="1"/>
</dbReference>
<name>A0A8J8BDZ6_9ACTN</name>
<reference evidence="2" key="1">
    <citation type="submission" date="2021-04" db="EMBL/GenBank/DDBJ databases">
        <title>Genome based classification of Actinospica acidithermotolerans sp. nov., an actinobacterium isolated from an Indonesian hot spring.</title>
        <authorList>
            <person name="Kusuma A.B."/>
            <person name="Putra K.E."/>
            <person name="Nafisah S."/>
            <person name="Loh J."/>
            <person name="Nouioui I."/>
            <person name="Goodfellow M."/>
        </authorList>
    </citation>
    <scope>NUCLEOTIDE SEQUENCE</scope>
    <source>
        <strain evidence="2">DSM 45618</strain>
    </source>
</reference>
<evidence type="ECO:0000259" key="1">
    <source>
        <dbReference type="PROSITE" id="PS50271"/>
    </source>
</evidence>
<dbReference type="AlphaFoldDB" id="A0A8J8BDZ6"/>
<sequence>MAESCEHLETLRMADFPPPRTPEGCEECLAEGTRWVALRECLECGHVGCCDSSPETHATKHYHQTSHPVMRSVMPGDAWSWCYVHELTGRLSA</sequence>
<organism evidence="2 3">
    <name type="scientific">Actinocrinis puniceicyclus</name>
    <dbReference type="NCBI Taxonomy" id="977794"/>
    <lineage>
        <taxon>Bacteria</taxon>
        <taxon>Bacillati</taxon>
        <taxon>Actinomycetota</taxon>
        <taxon>Actinomycetes</taxon>
        <taxon>Catenulisporales</taxon>
        <taxon>Actinospicaceae</taxon>
        <taxon>Actinocrinis</taxon>
    </lineage>
</organism>
<protein>
    <submittedName>
        <fullName evidence="2">UBP-type zinc finger domain-containing protein</fullName>
    </submittedName>
</protein>
<dbReference type="InterPro" id="IPR001607">
    <property type="entry name" value="Znf_UBP"/>
</dbReference>
<evidence type="ECO:0000313" key="3">
    <source>
        <dbReference type="Proteomes" id="UP000677913"/>
    </source>
</evidence>
<dbReference type="RefSeq" id="WP_211470258.1">
    <property type="nucleotide sequence ID" value="NZ_JAGSXH010000102.1"/>
</dbReference>
<dbReference type="GO" id="GO:0008270">
    <property type="term" value="F:zinc ion binding"/>
    <property type="evidence" value="ECO:0007669"/>
    <property type="project" value="InterPro"/>
</dbReference>
<dbReference type="Proteomes" id="UP000677913">
    <property type="component" value="Unassembled WGS sequence"/>
</dbReference>
<keyword evidence="3" id="KW-1185">Reference proteome</keyword>
<dbReference type="SUPFAM" id="SSF57850">
    <property type="entry name" value="RING/U-box"/>
    <property type="match status" value="1"/>
</dbReference>
<accession>A0A8J8BDZ6</accession>
<proteinExistence type="predicted"/>
<evidence type="ECO:0000313" key="2">
    <source>
        <dbReference type="EMBL" id="MBS2965813.1"/>
    </source>
</evidence>
<dbReference type="EMBL" id="JAGSXH010000102">
    <property type="protein sequence ID" value="MBS2965813.1"/>
    <property type="molecule type" value="Genomic_DNA"/>
</dbReference>
<feature type="domain" description="UBP-type" evidence="1">
    <location>
        <begin position="3"/>
        <end position="93"/>
    </location>
</feature>